<feature type="domain" description="Chemotaxis methyl-accepting receptor HlyB-like 4HB MCP" evidence="2">
    <location>
        <begin position="41"/>
        <end position="138"/>
    </location>
</feature>
<dbReference type="Proteomes" id="UP001651880">
    <property type="component" value="Unassembled WGS sequence"/>
</dbReference>
<keyword evidence="1" id="KW-0472">Membrane</keyword>
<evidence type="ECO:0000313" key="3">
    <source>
        <dbReference type="EMBL" id="MCQ1531728.1"/>
    </source>
</evidence>
<proteinExistence type="predicted"/>
<dbReference type="EMBL" id="JAJEKE010000028">
    <property type="protein sequence ID" value="MCQ1531728.1"/>
    <property type="molecule type" value="Genomic_DNA"/>
</dbReference>
<keyword evidence="1" id="KW-0812">Transmembrane</keyword>
<name>A0ABT1NKE1_9FIRM</name>
<keyword evidence="4" id="KW-1185">Reference proteome</keyword>
<comment type="caution">
    <text evidence="3">The sequence shown here is derived from an EMBL/GenBank/DDBJ whole genome shotgun (WGS) entry which is preliminary data.</text>
</comment>
<gene>
    <name evidence="3" type="ORF">LJD61_19605</name>
</gene>
<evidence type="ECO:0000259" key="2">
    <source>
        <dbReference type="Pfam" id="PF12729"/>
    </source>
</evidence>
<reference evidence="3 4" key="1">
    <citation type="submission" date="2021-10" db="EMBL/GenBank/DDBJ databases">
        <title>Lutispora strain m25 sp. nov., a thermophilic, non-spore-forming bacterium isolated from a lab-scale methanogenic bioreactor digesting anaerobic sludge.</title>
        <authorList>
            <person name="El Houari A."/>
            <person name="Mcdonald J."/>
        </authorList>
    </citation>
    <scope>NUCLEOTIDE SEQUENCE [LARGE SCALE GENOMIC DNA]</scope>
    <source>
        <strain evidence="4">m25</strain>
    </source>
</reference>
<organism evidence="3 4">
    <name type="scientific">Lutispora saccharofermentans</name>
    <dbReference type="NCBI Taxonomy" id="3024236"/>
    <lineage>
        <taxon>Bacteria</taxon>
        <taxon>Bacillati</taxon>
        <taxon>Bacillota</taxon>
        <taxon>Clostridia</taxon>
        <taxon>Lutisporales</taxon>
        <taxon>Lutisporaceae</taxon>
        <taxon>Lutispora</taxon>
    </lineage>
</organism>
<feature type="transmembrane region" description="Helical" evidence="1">
    <location>
        <begin position="20"/>
        <end position="41"/>
    </location>
</feature>
<protein>
    <submittedName>
        <fullName evidence="3">MCP four helix bundle domain-containing protein</fullName>
    </submittedName>
</protein>
<evidence type="ECO:0000313" key="4">
    <source>
        <dbReference type="Proteomes" id="UP001651880"/>
    </source>
</evidence>
<sequence>MSSKKLSEGKAILNNVKISALILLLAVVSIASIGGMSILGIKNMNSLDKEVNKLMEDYEKTNLSDEEKAGLEEFKKSYQDYLSHWYSIKDSVASGAMISNEDKDIFVKYSEDAQSHVESLVEYNLSSAEEMASSSQKVASTAQTLNGMAAKLMGIVELFKI</sequence>
<dbReference type="RefSeq" id="WP_255229291.1">
    <property type="nucleotide sequence ID" value="NZ_JAJEKE010000028.1"/>
</dbReference>
<evidence type="ECO:0000256" key="1">
    <source>
        <dbReference type="SAM" id="Phobius"/>
    </source>
</evidence>
<accession>A0ABT1NKE1</accession>
<dbReference type="Pfam" id="PF12729">
    <property type="entry name" value="4HB_MCP_1"/>
    <property type="match status" value="1"/>
</dbReference>
<keyword evidence="1" id="KW-1133">Transmembrane helix</keyword>
<dbReference type="InterPro" id="IPR024478">
    <property type="entry name" value="HlyB_4HB_MCP"/>
</dbReference>